<dbReference type="PROSITE" id="PS00061">
    <property type="entry name" value="ADH_SHORT"/>
    <property type="match status" value="1"/>
</dbReference>
<dbReference type="AlphaFoldDB" id="A0A165SZT1"/>
<accession>A0A165SZT1</accession>
<dbReference type="OrthoDB" id="1274115at2759"/>
<proteinExistence type="inferred from homology"/>
<dbReference type="Gene3D" id="3.40.50.720">
    <property type="entry name" value="NAD(P)-binding Rossmann-like Domain"/>
    <property type="match status" value="1"/>
</dbReference>
<dbReference type="GO" id="GO:0016491">
    <property type="term" value="F:oxidoreductase activity"/>
    <property type="evidence" value="ECO:0007669"/>
    <property type="project" value="UniProtKB-KW"/>
</dbReference>
<dbReference type="InterPro" id="IPR036291">
    <property type="entry name" value="NAD(P)-bd_dom_sf"/>
</dbReference>
<evidence type="ECO:0000256" key="3">
    <source>
        <dbReference type="ARBA" id="ARBA00023002"/>
    </source>
</evidence>
<dbReference type="SUPFAM" id="SSF51735">
    <property type="entry name" value="NAD(P)-binding Rossmann-fold domains"/>
    <property type="match status" value="1"/>
</dbReference>
<keyword evidence="2" id="KW-0521">NADP</keyword>
<dbReference type="PANTHER" id="PTHR43976:SF16">
    <property type="entry name" value="SHORT-CHAIN DEHYDROGENASE_REDUCTASE FAMILY PROTEIN"/>
    <property type="match status" value="1"/>
</dbReference>
<gene>
    <name evidence="5" type="ORF">DAEQUDRAFT_736070</name>
</gene>
<evidence type="ECO:0000313" key="5">
    <source>
        <dbReference type="EMBL" id="KZT72728.1"/>
    </source>
</evidence>
<dbReference type="InterPro" id="IPR020904">
    <property type="entry name" value="Sc_DH/Rdtase_CS"/>
</dbReference>
<dbReference type="STRING" id="1314783.A0A165SZT1"/>
<comment type="similarity">
    <text evidence="1 4">Belongs to the short-chain dehydrogenases/reductases (SDR) family.</text>
</comment>
<dbReference type="Pfam" id="PF00106">
    <property type="entry name" value="adh_short"/>
    <property type="match status" value="1"/>
</dbReference>
<dbReference type="InterPro" id="IPR002347">
    <property type="entry name" value="SDR_fam"/>
</dbReference>
<keyword evidence="3" id="KW-0560">Oxidoreductase</keyword>
<evidence type="ECO:0000313" key="6">
    <source>
        <dbReference type="Proteomes" id="UP000076727"/>
    </source>
</evidence>
<organism evidence="5 6">
    <name type="scientific">Daedalea quercina L-15889</name>
    <dbReference type="NCBI Taxonomy" id="1314783"/>
    <lineage>
        <taxon>Eukaryota</taxon>
        <taxon>Fungi</taxon>
        <taxon>Dikarya</taxon>
        <taxon>Basidiomycota</taxon>
        <taxon>Agaricomycotina</taxon>
        <taxon>Agaricomycetes</taxon>
        <taxon>Polyporales</taxon>
        <taxon>Fomitopsis</taxon>
    </lineage>
</organism>
<dbReference type="Proteomes" id="UP000076727">
    <property type="component" value="Unassembled WGS sequence"/>
</dbReference>
<sequence length="280" mass="30092">MTGKVWFITGASSGFGRLMTELALRNGDLAVATLRKPEVLADLDDLSSQHGSDKLLRPQEIRDGFSEAIKKFGRVDFVFSNVGYSQIGEVEGVPEDVARAIFETNFWGAVNVSKEAVRVFRDVNKPAGGTLLQLSSAAGIKAYPAIGYYSATKYALEGISTALAAELGPEWNIKVIIVEPGNFATSGISNAVIVPPHPAYTRLTNPAAMMREWAKGDIANAERDAGKAVQAMYEIAQIPDSPLRFPLGKDAIQQVRDQTAGFLADTDLVASWSDGLDVKA</sequence>
<dbReference type="PRINTS" id="PR00080">
    <property type="entry name" value="SDRFAMILY"/>
</dbReference>
<keyword evidence="6" id="KW-1185">Reference proteome</keyword>
<reference evidence="5 6" key="1">
    <citation type="journal article" date="2016" name="Mol. Biol. Evol.">
        <title>Comparative Genomics of Early-Diverging Mushroom-Forming Fungi Provides Insights into the Origins of Lignocellulose Decay Capabilities.</title>
        <authorList>
            <person name="Nagy L.G."/>
            <person name="Riley R."/>
            <person name="Tritt A."/>
            <person name="Adam C."/>
            <person name="Daum C."/>
            <person name="Floudas D."/>
            <person name="Sun H."/>
            <person name="Yadav J.S."/>
            <person name="Pangilinan J."/>
            <person name="Larsson K.H."/>
            <person name="Matsuura K."/>
            <person name="Barry K."/>
            <person name="Labutti K."/>
            <person name="Kuo R."/>
            <person name="Ohm R.A."/>
            <person name="Bhattacharya S.S."/>
            <person name="Shirouzu T."/>
            <person name="Yoshinaga Y."/>
            <person name="Martin F.M."/>
            <person name="Grigoriev I.V."/>
            <person name="Hibbett D.S."/>
        </authorList>
    </citation>
    <scope>NUCLEOTIDE SEQUENCE [LARGE SCALE GENOMIC DNA]</scope>
    <source>
        <strain evidence="5 6">L-15889</strain>
    </source>
</reference>
<dbReference type="EMBL" id="KV429040">
    <property type="protein sequence ID" value="KZT72728.1"/>
    <property type="molecule type" value="Genomic_DNA"/>
</dbReference>
<protein>
    <submittedName>
        <fullName evidence="5">NAD(P)-binding protein</fullName>
    </submittedName>
</protein>
<evidence type="ECO:0000256" key="4">
    <source>
        <dbReference type="RuleBase" id="RU000363"/>
    </source>
</evidence>
<evidence type="ECO:0000256" key="1">
    <source>
        <dbReference type="ARBA" id="ARBA00006484"/>
    </source>
</evidence>
<evidence type="ECO:0000256" key="2">
    <source>
        <dbReference type="ARBA" id="ARBA00022857"/>
    </source>
</evidence>
<name>A0A165SZT1_9APHY</name>
<dbReference type="InterPro" id="IPR051911">
    <property type="entry name" value="SDR_oxidoreductase"/>
</dbReference>
<dbReference type="PANTHER" id="PTHR43976">
    <property type="entry name" value="SHORT CHAIN DEHYDROGENASE"/>
    <property type="match status" value="1"/>
</dbReference>
<dbReference type="PRINTS" id="PR00081">
    <property type="entry name" value="GDHRDH"/>
</dbReference>